<keyword evidence="2" id="KW-0378">Hydrolase</keyword>
<dbReference type="InterPro" id="IPR027473">
    <property type="entry name" value="L-asparaginase_C"/>
</dbReference>
<dbReference type="PRINTS" id="PR00139">
    <property type="entry name" value="ASNGLNASE"/>
</dbReference>
<feature type="binding site" evidence="4">
    <location>
        <begin position="89"/>
        <end position="90"/>
    </location>
    <ligand>
        <name>substrate</name>
    </ligand>
</feature>
<evidence type="ECO:0000259" key="5">
    <source>
        <dbReference type="Pfam" id="PF00710"/>
    </source>
</evidence>
<accession>A0A2W5N984</accession>
<feature type="active site" description="O-isoaspartyl threonine intermediate" evidence="3">
    <location>
        <position position="13"/>
    </location>
</feature>
<comment type="caution">
    <text evidence="7">The sequence shown here is derived from an EMBL/GenBank/DDBJ whole genome shotgun (WGS) entry which is preliminary data.</text>
</comment>
<dbReference type="CDD" id="cd08964">
    <property type="entry name" value="L-asparaginase_II"/>
    <property type="match status" value="1"/>
</dbReference>
<dbReference type="GO" id="GO:0006528">
    <property type="term" value="P:asparagine metabolic process"/>
    <property type="evidence" value="ECO:0007669"/>
    <property type="project" value="InterPro"/>
</dbReference>
<dbReference type="PROSITE" id="PS51732">
    <property type="entry name" value="ASN_GLN_ASE_3"/>
    <property type="match status" value="1"/>
</dbReference>
<dbReference type="SFLD" id="SFLDS00057">
    <property type="entry name" value="Glutaminase/Asparaginase"/>
    <property type="match status" value="1"/>
</dbReference>
<evidence type="ECO:0000313" key="7">
    <source>
        <dbReference type="EMBL" id="PZQ50036.1"/>
    </source>
</evidence>
<gene>
    <name evidence="7" type="ORF">DI556_08135</name>
</gene>
<evidence type="ECO:0000313" key="8">
    <source>
        <dbReference type="Proteomes" id="UP000249185"/>
    </source>
</evidence>
<comment type="similarity">
    <text evidence="1">Belongs to the asparaginase 1 family.</text>
</comment>
<dbReference type="PANTHER" id="PTHR11707">
    <property type="entry name" value="L-ASPARAGINASE"/>
    <property type="match status" value="1"/>
</dbReference>
<feature type="domain" description="Asparaginase/glutaminase C-terminal" evidence="6">
    <location>
        <begin position="208"/>
        <end position="312"/>
    </location>
</feature>
<evidence type="ECO:0000256" key="3">
    <source>
        <dbReference type="PIRSR" id="PIRSR001220-1"/>
    </source>
</evidence>
<dbReference type="InterPro" id="IPR004550">
    <property type="entry name" value="AsnASE_II"/>
</dbReference>
<dbReference type="InterPro" id="IPR036152">
    <property type="entry name" value="Asp/glu_Ase-like_sf"/>
</dbReference>
<dbReference type="AlphaFoldDB" id="A0A2W5N984"/>
<dbReference type="PANTHER" id="PTHR11707:SF28">
    <property type="entry name" value="60 KDA LYSOPHOSPHOLIPASE"/>
    <property type="match status" value="1"/>
</dbReference>
<sequence length="329" mass="33122">MKPRVEVIALGGTIACVPGADGAGVAPGLSAGDLLASVPGVGGLAEIGARNLANVPSTEIALPLLLSLSAAVAAHEAEGVTGVVVTQGTDTIEETSYVLDLLHAGAMPVVVTGAMRNPSLPGPDGAANLYAAIACAADPAFRGQGALVAFDDVIHAAAWVQKRDTSATGAFHSPSPVGWMAEGQAVLRAPATRRPVIAVPGNAAPPWVPILKPGIGDDPRMVRAVLDAGAAGIVIEGAGGGHVPASWLDALTLAAGQAPVVFASRTRGGRVLSRTYGQAGGEIDLLRRGLVGAGDLDALKARLLLALLLMAGAPGRFGEFRDLSWRPER</sequence>
<name>A0A2W5N984_RHOSU</name>
<proteinExistence type="inferred from homology"/>
<dbReference type="Gene3D" id="3.40.50.40">
    <property type="match status" value="1"/>
</dbReference>
<dbReference type="SUPFAM" id="SSF53774">
    <property type="entry name" value="Glutaminase/Asparaginase"/>
    <property type="match status" value="1"/>
</dbReference>
<feature type="binding site" evidence="4">
    <location>
        <position position="57"/>
    </location>
    <ligand>
        <name>substrate</name>
    </ligand>
</feature>
<dbReference type="Gene3D" id="3.40.50.1170">
    <property type="entry name" value="L-asparaginase, N-terminal domain"/>
    <property type="match status" value="1"/>
</dbReference>
<dbReference type="InterPro" id="IPR027474">
    <property type="entry name" value="L-asparaginase_N"/>
</dbReference>
<dbReference type="Pfam" id="PF00710">
    <property type="entry name" value="Asparaginase"/>
    <property type="match status" value="1"/>
</dbReference>
<dbReference type="GO" id="GO:0004067">
    <property type="term" value="F:asparaginase activity"/>
    <property type="evidence" value="ECO:0007669"/>
    <property type="project" value="UniProtKB-UniRule"/>
</dbReference>
<feature type="domain" description="L-asparaginase N-terminal" evidence="5">
    <location>
        <begin position="4"/>
        <end position="187"/>
    </location>
</feature>
<evidence type="ECO:0000256" key="1">
    <source>
        <dbReference type="ARBA" id="ARBA00010518"/>
    </source>
</evidence>
<dbReference type="Proteomes" id="UP000249185">
    <property type="component" value="Unassembled WGS sequence"/>
</dbReference>
<dbReference type="EMBL" id="QFPW01000005">
    <property type="protein sequence ID" value="PZQ50036.1"/>
    <property type="molecule type" value="Genomic_DNA"/>
</dbReference>
<dbReference type="InterPro" id="IPR006034">
    <property type="entry name" value="Asparaginase/glutaminase-like"/>
</dbReference>
<dbReference type="Pfam" id="PF17763">
    <property type="entry name" value="Asparaginase_C"/>
    <property type="match status" value="1"/>
</dbReference>
<evidence type="ECO:0000259" key="6">
    <source>
        <dbReference type="Pfam" id="PF17763"/>
    </source>
</evidence>
<organism evidence="7 8">
    <name type="scientific">Rhodovulum sulfidophilum</name>
    <name type="common">Rhodobacter sulfidophilus</name>
    <dbReference type="NCBI Taxonomy" id="35806"/>
    <lineage>
        <taxon>Bacteria</taxon>
        <taxon>Pseudomonadati</taxon>
        <taxon>Pseudomonadota</taxon>
        <taxon>Alphaproteobacteria</taxon>
        <taxon>Rhodobacterales</taxon>
        <taxon>Paracoccaceae</taxon>
        <taxon>Rhodovulum</taxon>
    </lineage>
</organism>
<dbReference type="PIRSF" id="PIRSF001220">
    <property type="entry name" value="L-ASNase_gatD"/>
    <property type="match status" value="1"/>
</dbReference>
<protein>
    <submittedName>
        <fullName evidence="7">Asparaginase</fullName>
    </submittedName>
</protein>
<evidence type="ECO:0000256" key="2">
    <source>
        <dbReference type="ARBA" id="ARBA00022801"/>
    </source>
</evidence>
<dbReference type="PIRSF" id="PIRSF500176">
    <property type="entry name" value="L_ASNase"/>
    <property type="match status" value="1"/>
</dbReference>
<dbReference type="InterPro" id="IPR040919">
    <property type="entry name" value="Asparaginase_C"/>
</dbReference>
<dbReference type="SMART" id="SM00870">
    <property type="entry name" value="Asparaginase"/>
    <property type="match status" value="1"/>
</dbReference>
<evidence type="ECO:0000256" key="4">
    <source>
        <dbReference type="PIRSR" id="PIRSR001220-2"/>
    </source>
</evidence>
<dbReference type="InterPro" id="IPR037152">
    <property type="entry name" value="L-asparaginase_N_sf"/>
</dbReference>
<reference evidence="7 8" key="1">
    <citation type="submission" date="2017-08" db="EMBL/GenBank/DDBJ databases">
        <title>Infants hospitalized years apart are colonized by the same room-sourced microbial strains.</title>
        <authorList>
            <person name="Brooks B."/>
            <person name="Olm M.R."/>
            <person name="Firek B.A."/>
            <person name="Baker R."/>
            <person name="Thomas B.C."/>
            <person name="Morowitz M.J."/>
            <person name="Banfield J.F."/>
        </authorList>
    </citation>
    <scope>NUCLEOTIDE SEQUENCE [LARGE SCALE GENOMIC DNA]</scope>
    <source>
        <strain evidence="7">S2_005_002_R2_34</strain>
    </source>
</reference>